<dbReference type="PANTHER" id="PTHR11365">
    <property type="entry name" value="5-OXOPROLINASE RELATED"/>
    <property type="match status" value="1"/>
</dbReference>
<dbReference type="InterPro" id="IPR045079">
    <property type="entry name" value="Oxoprolinase-like"/>
</dbReference>
<dbReference type="InterPro" id="IPR043129">
    <property type="entry name" value="ATPase_NBD"/>
</dbReference>
<dbReference type="GO" id="GO:0017168">
    <property type="term" value="F:5-oxoprolinase (ATP-hydrolyzing) activity"/>
    <property type="evidence" value="ECO:0007669"/>
    <property type="project" value="TreeGrafter"/>
</dbReference>
<feature type="domain" description="Hydantoinase A/oxoprolinase" evidence="1">
    <location>
        <begin position="211"/>
        <end position="496"/>
    </location>
</feature>
<protein>
    <submittedName>
        <fullName evidence="4">Hydantoinase/oxoprolinase family protein</fullName>
    </submittedName>
</protein>
<feature type="domain" description="Acetophenone carboxylase-like C-terminal" evidence="3">
    <location>
        <begin position="518"/>
        <end position="678"/>
    </location>
</feature>
<dbReference type="InterPro" id="IPR002821">
    <property type="entry name" value="Hydantoinase_A"/>
</dbReference>
<dbReference type="GO" id="GO:0006749">
    <property type="term" value="P:glutathione metabolic process"/>
    <property type="evidence" value="ECO:0007669"/>
    <property type="project" value="TreeGrafter"/>
</dbReference>
<evidence type="ECO:0000259" key="1">
    <source>
        <dbReference type="Pfam" id="PF01968"/>
    </source>
</evidence>
<name>A0AB38TFR9_9HYPH</name>
<organism evidence="4 5">
    <name type="scientific">Mesorhizobium ciceri</name>
    <dbReference type="NCBI Taxonomy" id="39645"/>
    <lineage>
        <taxon>Bacteria</taxon>
        <taxon>Pseudomonadati</taxon>
        <taxon>Pseudomonadota</taxon>
        <taxon>Alphaproteobacteria</taxon>
        <taxon>Hyphomicrobiales</taxon>
        <taxon>Phyllobacteriaceae</taxon>
        <taxon>Mesorhizobium</taxon>
    </lineage>
</organism>
<dbReference type="InterPro" id="IPR049517">
    <property type="entry name" value="ACX-like_C"/>
</dbReference>
<dbReference type="GO" id="GO:0005829">
    <property type="term" value="C:cytosol"/>
    <property type="evidence" value="ECO:0007669"/>
    <property type="project" value="TreeGrafter"/>
</dbReference>
<gene>
    <name evidence="4" type="ORF">LRP29_06740</name>
</gene>
<sequence>MANISTNVEKNRHRIAADIGGTFTDVVVQNTTTGELLAAKYPTTPNDLSDGILRAFGQVIDDFAEVEFAVHGTTQGLNALLSHSGGRIMLLATAGARDTFFIMRGSRPRREMYNNKFQRPEEFVRRRDTLEIGGRLDYEGNEIAEINLGDLQAAAEHARLNGIESVAVCFLFSYKNPNHEIAAREFLERNVPGISVSLSHEVAREWREAERAASTVADAYISPLVRQYLGVVESRLKERGLTVPLYVTRSSGGLMSVKQASKQPIQTLFSGPVGGIIGAAEMTKLFRTDNVICADVGGTSFDVSLIVDGKPRVVNQTTLSGMDIIMPVVEIESIGAGAGSIAYIEAGGLRVGPESAGAEPGPACYGKGGTAPTVTDAQVFLNRFLPRAELGGTVRIDRAKAEAALTRVAKLLGINTETLAEGILDITNAKMADAIRRITVEQGIEPRDFSIVAFGGAGAMHAAFLAEALEITEVVVPPHAGVFSAWGMLHSPMRHDIAIPFNKFIKDVEECEISRRFEKQSELAKAHLDAETGGKAEIRYQYLLDLRYDGQEYTVTVELPQNRTSVHEISEIFHQTYNQRYGHSHPDTPIEIVALRLVATAPMGNGVAPDTSSTRTTELKFAERDVMFGGKWLKTRIFNSEDLYQGDELDGPLIVDAGLSTTVVPLGSRLVIEARKVMRIVVGSMR</sequence>
<dbReference type="Pfam" id="PF05378">
    <property type="entry name" value="Hydant_A_N"/>
    <property type="match status" value="1"/>
</dbReference>
<dbReference type="SUPFAM" id="SSF53067">
    <property type="entry name" value="Actin-like ATPase domain"/>
    <property type="match status" value="1"/>
</dbReference>
<evidence type="ECO:0000259" key="3">
    <source>
        <dbReference type="Pfam" id="PF19278"/>
    </source>
</evidence>
<dbReference type="EMBL" id="CP088147">
    <property type="protein sequence ID" value="UTU53117.1"/>
    <property type="molecule type" value="Genomic_DNA"/>
</dbReference>
<dbReference type="InterPro" id="IPR008040">
    <property type="entry name" value="Hydant_A_N"/>
</dbReference>
<keyword evidence="5" id="KW-1185">Reference proteome</keyword>
<dbReference type="PANTHER" id="PTHR11365:SF23">
    <property type="entry name" value="HYPOTHETICAL 5-OXOPROLINASE (EUROFUNG)-RELATED"/>
    <property type="match status" value="1"/>
</dbReference>
<reference evidence="4 5" key="1">
    <citation type="journal article" date="2022" name="Microbiol. Resour. Announc.">
        <title>Complete Genome Sequence of Mesorhizobium ciceri Strain R30, a Rhizobium Used as a Commercial Inoculant for Chickpea in Argentina.</title>
        <authorList>
            <person name="Foresto E."/>
            <person name="Revale S."/>
            <person name="Primo E."/>
            <person name="Nievas F."/>
            <person name="Carezzano E."/>
            <person name="Puente M."/>
            <person name="Alzari P."/>
            <person name="Mart M."/>
            <person name="Ben-Assaya M."/>
            <person name="Mornico D."/>
            <person name="Santoro M."/>
            <person name="Mart F."/>
            <person name="Giordano W."/>
            <person name="Bogino P."/>
        </authorList>
    </citation>
    <scope>NUCLEOTIDE SEQUENCE [LARGE SCALE GENOMIC DNA]</scope>
    <source>
        <strain evidence="4 5">R30</strain>
    </source>
</reference>
<accession>A0AB38TFR9</accession>
<evidence type="ECO:0000313" key="5">
    <source>
        <dbReference type="Proteomes" id="UP001060070"/>
    </source>
</evidence>
<evidence type="ECO:0000313" key="4">
    <source>
        <dbReference type="EMBL" id="UTU53117.1"/>
    </source>
</evidence>
<feature type="domain" description="Hydantoinase/oxoprolinase N-terminal" evidence="2">
    <location>
        <begin position="14"/>
        <end position="189"/>
    </location>
</feature>
<dbReference type="Pfam" id="PF19278">
    <property type="entry name" value="Hydant_A_C"/>
    <property type="match status" value="1"/>
</dbReference>
<dbReference type="RefSeq" id="WP_024505741.1">
    <property type="nucleotide sequence ID" value="NZ_CP088147.1"/>
</dbReference>
<evidence type="ECO:0000259" key="2">
    <source>
        <dbReference type="Pfam" id="PF05378"/>
    </source>
</evidence>
<proteinExistence type="predicted"/>
<dbReference type="Pfam" id="PF01968">
    <property type="entry name" value="Hydantoinase_A"/>
    <property type="match status" value="1"/>
</dbReference>
<dbReference type="AlphaFoldDB" id="A0AB38TFR9"/>
<dbReference type="Proteomes" id="UP001060070">
    <property type="component" value="Chromosome"/>
</dbReference>